<dbReference type="OrthoDB" id="7375908at2"/>
<reference evidence="5" key="1">
    <citation type="submission" date="2017-02" db="EMBL/GenBank/DDBJ databases">
        <authorList>
            <person name="Varghese N."/>
            <person name="Submissions S."/>
        </authorList>
    </citation>
    <scope>NUCLEOTIDE SEQUENCE [LARGE SCALE GENOMIC DNA]</scope>
    <source>
        <strain evidence="5">ATCC 27094</strain>
    </source>
</reference>
<feature type="modified residue" description="Phosphohistidine" evidence="2">
    <location>
        <position position="53"/>
    </location>
</feature>
<dbReference type="SUPFAM" id="SSF47226">
    <property type="entry name" value="Histidine-containing phosphotransfer domain, HPT domain"/>
    <property type="match status" value="1"/>
</dbReference>
<dbReference type="Gene3D" id="1.20.120.160">
    <property type="entry name" value="HPT domain"/>
    <property type="match status" value="1"/>
</dbReference>
<keyword evidence="2" id="KW-0597">Phosphoprotein</keyword>
<evidence type="ECO:0000256" key="2">
    <source>
        <dbReference type="PROSITE-ProRule" id="PRU00110"/>
    </source>
</evidence>
<keyword evidence="5" id="KW-1185">Reference proteome</keyword>
<evidence type="ECO:0000313" key="5">
    <source>
        <dbReference type="Proteomes" id="UP000190092"/>
    </source>
</evidence>
<dbReference type="CDD" id="cd00088">
    <property type="entry name" value="HPT"/>
    <property type="match status" value="1"/>
</dbReference>
<organism evidence="4 5">
    <name type="scientific">Enhydrobacter aerosaccus</name>
    <dbReference type="NCBI Taxonomy" id="225324"/>
    <lineage>
        <taxon>Bacteria</taxon>
        <taxon>Pseudomonadati</taxon>
        <taxon>Pseudomonadota</taxon>
        <taxon>Alphaproteobacteria</taxon>
        <taxon>Hyphomicrobiales</taxon>
        <taxon>Enhydrobacter</taxon>
    </lineage>
</organism>
<dbReference type="STRING" id="225324.SAMN02745126_01909"/>
<gene>
    <name evidence="4" type="ORF">SAMN02745126_01909</name>
</gene>
<dbReference type="Pfam" id="PF01627">
    <property type="entry name" value="Hpt"/>
    <property type="match status" value="1"/>
</dbReference>
<protein>
    <submittedName>
        <fullName evidence="4">HPt (Histidine-containing phosphotransfer) domain-containing protein</fullName>
    </submittedName>
</protein>
<dbReference type="InterPro" id="IPR008207">
    <property type="entry name" value="Sig_transdc_His_kin_Hpt_dom"/>
</dbReference>
<name>A0A1T4MQC8_9HYPH</name>
<dbReference type="InterPro" id="IPR036641">
    <property type="entry name" value="HPT_dom_sf"/>
</dbReference>
<dbReference type="GO" id="GO:0004672">
    <property type="term" value="F:protein kinase activity"/>
    <property type="evidence" value="ECO:0007669"/>
    <property type="project" value="UniProtKB-ARBA"/>
</dbReference>
<evidence type="ECO:0000256" key="1">
    <source>
        <dbReference type="ARBA" id="ARBA00023012"/>
    </source>
</evidence>
<accession>A0A1T4MQC8</accession>
<evidence type="ECO:0000313" key="4">
    <source>
        <dbReference type="EMBL" id="SJZ69027.1"/>
    </source>
</evidence>
<dbReference type="RefSeq" id="WP_085933647.1">
    <property type="nucleotide sequence ID" value="NZ_FUWJ01000002.1"/>
</dbReference>
<proteinExistence type="predicted"/>
<dbReference type="PROSITE" id="PS50894">
    <property type="entry name" value="HPT"/>
    <property type="match status" value="1"/>
</dbReference>
<dbReference type="EMBL" id="FUWJ01000002">
    <property type="protein sequence ID" value="SJZ69027.1"/>
    <property type="molecule type" value="Genomic_DNA"/>
</dbReference>
<sequence>MTEAYDRAKLIELFGDDPGTLAEVEREFFDTARGAASEIAATDDCTAIARAAHRLKGASGMIGAAALRQIAEAVERAAKAHDLTTVRRMHDLFRDEVGRVALQAGVAAE</sequence>
<dbReference type="Proteomes" id="UP000190092">
    <property type="component" value="Unassembled WGS sequence"/>
</dbReference>
<keyword evidence="1" id="KW-0902">Two-component regulatory system</keyword>
<dbReference type="AlphaFoldDB" id="A0A1T4MQC8"/>
<feature type="domain" description="HPt" evidence="3">
    <location>
        <begin position="2"/>
        <end position="109"/>
    </location>
</feature>
<dbReference type="GO" id="GO:0000160">
    <property type="term" value="P:phosphorelay signal transduction system"/>
    <property type="evidence" value="ECO:0007669"/>
    <property type="project" value="UniProtKB-KW"/>
</dbReference>
<evidence type="ECO:0000259" key="3">
    <source>
        <dbReference type="PROSITE" id="PS50894"/>
    </source>
</evidence>